<dbReference type="AlphaFoldDB" id="A0A844XAY6"/>
<reference evidence="4 5" key="2">
    <citation type="submission" date="2020-02" db="EMBL/GenBank/DDBJ databases">
        <title>Erythrobacter dongmakensis sp. nov., isolated from a tidal mudflat.</title>
        <authorList>
            <person name="Kim I.S."/>
        </authorList>
    </citation>
    <scope>NUCLEOTIDE SEQUENCE [LARGE SCALE GENOMIC DNA]</scope>
    <source>
        <strain evidence="4 5">GH3-10</strain>
    </source>
</reference>
<accession>A0A844XAY6</accession>
<dbReference type="Gene3D" id="1.25.40.10">
    <property type="entry name" value="Tetratricopeptide repeat domain"/>
    <property type="match status" value="2"/>
</dbReference>
<name>A0A844XAY6_9SPHN</name>
<dbReference type="EMBL" id="WUBR01000001">
    <property type="protein sequence ID" value="MWV27126.1"/>
    <property type="molecule type" value="Genomic_DNA"/>
</dbReference>
<dbReference type="Proteomes" id="UP000461409">
    <property type="component" value="Unassembled WGS sequence"/>
</dbReference>
<dbReference type="PANTHER" id="PTHR45586">
    <property type="entry name" value="TPR REPEAT-CONTAINING PROTEIN PA4667"/>
    <property type="match status" value="1"/>
</dbReference>
<dbReference type="PANTHER" id="PTHR45586:SF1">
    <property type="entry name" value="LIPOPOLYSACCHARIDE ASSEMBLY PROTEIN B"/>
    <property type="match status" value="1"/>
</dbReference>
<dbReference type="Pfam" id="PF14559">
    <property type="entry name" value="TPR_19"/>
    <property type="match status" value="1"/>
</dbReference>
<evidence type="ECO:0000256" key="2">
    <source>
        <dbReference type="ARBA" id="ARBA00022803"/>
    </source>
</evidence>
<dbReference type="Pfam" id="PF13432">
    <property type="entry name" value="TPR_16"/>
    <property type="match status" value="1"/>
</dbReference>
<reference evidence="4 5" key="1">
    <citation type="submission" date="2019-12" db="EMBL/GenBank/DDBJ databases">
        <authorList>
            <person name="Lee S.D."/>
        </authorList>
    </citation>
    <scope>NUCLEOTIDE SEQUENCE [LARGE SCALE GENOMIC DNA]</scope>
    <source>
        <strain evidence="4 5">GH3-10</strain>
    </source>
</reference>
<keyword evidence="5" id="KW-1185">Reference proteome</keyword>
<dbReference type="InterPro" id="IPR051012">
    <property type="entry name" value="CellSynth/LPSAsmb/PSIAsmb"/>
</dbReference>
<dbReference type="SUPFAM" id="SSF48452">
    <property type="entry name" value="TPR-like"/>
    <property type="match status" value="2"/>
</dbReference>
<protein>
    <submittedName>
        <fullName evidence="4">Tetratricopeptide repeat protein</fullName>
    </submittedName>
</protein>
<dbReference type="PROSITE" id="PS51257">
    <property type="entry name" value="PROKAR_LIPOPROTEIN"/>
    <property type="match status" value="1"/>
</dbReference>
<dbReference type="PROSITE" id="PS50005">
    <property type="entry name" value="TPR"/>
    <property type="match status" value="1"/>
</dbReference>
<gene>
    <name evidence="4" type="ORF">GRF63_04330</name>
</gene>
<keyword evidence="1" id="KW-0677">Repeat</keyword>
<dbReference type="SMART" id="SM00028">
    <property type="entry name" value="TPR"/>
    <property type="match status" value="4"/>
</dbReference>
<dbReference type="InterPro" id="IPR011990">
    <property type="entry name" value="TPR-like_helical_dom_sf"/>
</dbReference>
<proteinExistence type="predicted"/>
<evidence type="ECO:0000313" key="5">
    <source>
        <dbReference type="Proteomes" id="UP000461409"/>
    </source>
</evidence>
<evidence type="ECO:0000256" key="1">
    <source>
        <dbReference type="ARBA" id="ARBA00022737"/>
    </source>
</evidence>
<organism evidence="4 5">
    <name type="scientific">Aurantiacibacter rhizosphaerae</name>
    <dbReference type="NCBI Taxonomy" id="2691582"/>
    <lineage>
        <taxon>Bacteria</taxon>
        <taxon>Pseudomonadati</taxon>
        <taxon>Pseudomonadota</taxon>
        <taxon>Alphaproteobacteria</taxon>
        <taxon>Sphingomonadales</taxon>
        <taxon>Erythrobacteraceae</taxon>
        <taxon>Aurantiacibacter</taxon>
    </lineage>
</organism>
<dbReference type="InterPro" id="IPR019734">
    <property type="entry name" value="TPR_rpt"/>
</dbReference>
<feature type="repeat" description="TPR" evidence="3">
    <location>
        <begin position="424"/>
        <end position="457"/>
    </location>
</feature>
<sequence length="506" mass="54255">MRRVLHLISASALALMLTGCDVSPEERLARAQQAFEEHRFSATRLDLGTLLQADENDPQALELLVRTQLMLGDGVGAEATLTRMDGLGIRPADHQELLAEAFIIQGALASAAAAGEALATANGLRIAALAYIGLGESDAARDAFYRGLDADGDRSRLYADYARFAALNGDLSRARSLARQALEADPDGLDPLLASADIAQTAGAYPQALKYYEQAHASWPESRAALLGRIGMLGDMGKMQDARDLVSDAARRMPNDPDVIYLQARLAADDGDWTRVRTLLQPIEDSEDTRTQQLYARSLLELDLPEQALPKLTAIVRRSPQAVEARRALADAQMALGDAGAAFDTIGPLAISANGTPGDIALYRKAADRTGRAGQVAAAFANAPPERRIAALLAQADADMRAQRWPAAIAAYEQLRRWTGDSNAMVLNNIAYAKSRTGQTAQALSHARAALKLAPDNASVIDTAGWLMVQSGQDRARGLQLLEKAARLAPDNADIAEHLKQARKRS</sequence>
<evidence type="ECO:0000256" key="3">
    <source>
        <dbReference type="PROSITE-ProRule" id="PRU00339"/>
    </source>
</evidence>
<comment type="caution">
    <text evidence="4">The sequence shown here is derived from an EMBL/GenBank/DDBJ whole genome shotgun (WGS) entry which is preliminary data.</text>
</comment>
<keyword evidence="2 3" id="KW-0802">TPR repeat</keyword>
<evidence type="ECO:0000313" key="4">
    <source>
        <dbReference type="EMBL" id="MWV27126.1"/>
    </source>
</evidence>